<dbReference type="InterPro" id="IPR041168">
    <property type="entry name" value="LodA_N"/>
</dbReference>
<dbReference type="OrthoDB" id="336698at2"/>
<dbReference type="RefSeq" id="WP_040644147.1">
    <property type="nucleotide sequence ID" value="NZ_CH959301.1"/>
</dbReference>
<feature type="domain" description="L-Lysine epsilon oxidase N-terminal" evidence="1">
    <location>
        <begin position="6"/>
        <end position="243"/>
    </location>
</feature>
<dbReference type="GO" id="GO:1900191">
    <property type="term" value="P:negative regulation of single-species biofilm formation"/>
    <property type="evidence" value="ECO:0007669"/>
    <property type="project" value="InterPro"/>
</dbReference>
<dbReference type="EMBL" id="AY295768">
    <property type="protein sequence ID" value="AAP73876.1"/>
    <property type="molecule type" value="Genomic_DNA"/>
</dbReference>
<dbReference type="GO" id="GO:0033736">
    <property type="term" value="F:L-lysine 6-oxidase activity"/>
    <property type="evidence" value="ECO:0007669"/>
    <property type="project" value="InterPro"/>
</dbReference>
<dbReference type="InterPro" id="IPR041173">
    <property type="entry name" value="LodA_C"/>
</dbReference>
<reference evidence="3" key="2">
    <citation type="journal article" date="2004" name="Appl. Environ. Microbiol.">
        <title>Biofilm development and cell death in the marine bacterium Pseudoalteromonas tunicata.</title>
        <authorList>
            <person name="Mai-Prochnow A."/>
            <person name="Evans F."/>
            <person name="Dalisay-Saludes D."/>
            <person name="Stelzer S."/>
            <person name="Egan S."/>
            <person name="James S."/>
            <person name="Webb J.S."/>
            <person name="Kjelleberg S."/>
        </authorList>
    </citation>
    <scope>NUCLEOTIDE SEQUENCE</scope>
</reference>
<reference evidence="3" key="1">
    <citation type="submission" date="2003-05" db="EMBL/GenBank/DDBJ databases">
        <authorList>
            <person name="James S.G."/>
            <person name="Dalisay-Saludes D."/>
        </authorList>
    </citation>
    <scope>NUCLEOTIDE SEQUENCE</scope>
</reference>
<dbReference type="InterPro" id="IPR033797">
    <property type="entry name" value="LodA"/>
</dbReference>
<dbReference type="AlphaFoldDB" id="Q7X0I8"/>
<proteinExistence type="predicted"/>
<gene>
    <name evidence="3" type="primary">alpP</name>
</gene>
<accession>Q7X0I8</accession>
<dbReference type="CDD" id="cd14732">
    <property type="entry name" value="LodA"/>
    <property type="match status" value="1"/>
</dbReference>
<evidence type="ECO:0000259" key="1">
    <source>
        <dbReference type="Pfam" id="PF17990"/>
    </source>
</evidence>
<protein>
    <submittedName>
        <fullName evidence="3">Autolytic and antibacterial protein</fullName>
    </submittedName>
</protein>
<organism evidence="3">
    <name type="scientific">Pseudoalteromonas tunicata D2</name>
    <dbReference type="NCBI Taxonomy" id="87626"/>
    <lineage>
        <taxon>Bacteria</taxon>
        <taxon>Pseudomonadati</taxon>
        <taxon>Pseudomonadota</taxon>
        <taxon>Gammaproteobacteria</taxon>
        <taxon>Alteromonadales</taxon>
        <taxon>Pseudoalteromonadaceae</taxon>
        <taxon>Pseudoalteromonas</taxon>
    </lineage>
</organism>
<evidence type="ECO:0000259" key="2">
    <source>
        <dbReference type="Pfam" id="PF18417"/>
    </source>
</evidence>
<dbReference type="GO" id="GO:0031640">
    <property type="term" value="P:killing of cells of another organism"/>
    <property type="evidence" value="ECO:0007669"/>
    <property type="project" value="InterPro"/>
</dbReference>
<evidence type="ECO:0000313" key="3">
    <source>
        <dbReference type="EMBL" id="AAP73876.1"/>
    </source>
</evidence>
<sequence length="747" mass="82702">MNLKIHPSVGVARLGNSEMCDKIESRECLSPESIGGLPLEPESGLPVTFFKDTAGRIKRQGQVFKLFDGETEITLDDDRIEAIVWTVHLANKKAAWYQYSELQGNLLYGETNSYTARKVPLRNADAVNRKSLIIDPGPRSISGCNVSGVDFDRASIPPSYKHGSFPTAKPQYGSAVNTLGTLKTDNKGRLIVFGGYGHAGGDEALTSYGGSDTWHDDTADGPVYCEVTYKDGTTVTLKAWVVVGSPDFAPEIVNISSLDDTFFDIGVRYKNLVPSLFSNGHFNVDYIANYKRDILPIIERISNYQWVANVQSMSGFFSYQFNFADNSEANRSKRQAYYDYFRKPDLKIGAIEKPQETLFSDVNGGQLPMMPMNSGSNSVSNTTVEKFMALDDTQLFLLGQWALGKFEDTPEPAPFAVHPLDKASIGNCVGLPMCPGIEVTWSLQNPNLYESAYVIAHDGGIGAYNETGLTPSRDECEGGGCQPGDLTKRMACPWQADFFQCTVQPVNFTEPLINKATLKTEEKTQTIQTWLLSVEQVDEDMSTIKASLNTPTVQIEGEFDSAGLKAMNETLQLGSIEQVTVTDTTSTPQPITPTYYSYWWPPQSPWDVLTGEQTQLGQAQNHLSAGQQVNYQRGINSFTQMVEHWSALAFIRNKNAQNQGFPYFTEQERNNELFEYKEVTTSQLTGNSADDGTAVPVFFINDDRKVIEQKSEKGRLMVQYFAERAFAPIKVSAGGLGLPRSGSKVRR</sequence>
<dbReference type="Pfam" id="PF17990">
    <property type="entry name" value="LodA_N"/>
    <property type="match status" value="1"/>
</dbReference>
<name>Q7X0I8_9GAMM</name>
<dbReference type="NCBIfam" id="NF038172">
    <property type="entry name" value="Lys_ox_CTQ_LodA"/>
    <property type="match status" value="1"/>
</dbReference>
<dbReference type="Pfam" id="PF18417">
    <property type="entry name" value="LodA_C"/>
    <property type="match status" value="1"/>
</dbReference>
<feature type="domain" description="L-lysine epsilon oxidase C-terminal" evidence="2">
    <location>
        <begin position="371"/>
        <end position="514"/>
    </location>
</feature>